<dbReference type="PANTHER" id="PTHR46599">
    <property type="entry name" value="PIGGYBAC TRANSPOSABLE ELEMENT-DERIVED PROTEIN 4"/>
    <property type="match status" value="1"/>
</dbReference>
<dbReference type="EMBL" id="NCKW01006415">
    <property type="protein sequence ID" value="POM71758.1"/>
    <property type="molecule type" value="Genomic_DNA"/>
</dbReference>
<feature type="region of interest" description="Disordered" evidence="1">
    <location>
        <begin position="1"/>
        <end position="64"/>
    </location>
</feature>
<dbReference type="OrthoDB" id="5988244at2759"/>
<evidence type="ECO:0000313" key="3">
    <source>
        <dbReference type="EMBL" id="POM71758.1"/>
    </source>
</evidence>
<dbReference type="Pfam" id="PF13843">
    <property type="entry name" value="DDE_Tnp_1_7"/>
    <property type="match status" value="1"/>
</dbReference>
<dbReference type="AlphaFoldDB" id="A0A2P4Y1U0"/>
<feature type="compositionally biased region" description="Basic and acidic residues" evidence="1">
    <location>
        <begin position="126"/>
        <end position="140"/>
    </location>
</feature>
<name>A0A2P4Y1U0_9STRA</name>
<feature type="compositionally biased region" description="Polar residues" evidence="1">
    <location>
        <begin position="143"/>
        <end position="153"/>
    </location>
</feature>
<comment type="caution">
    <text evidence="3">The sequence shown here is derived from an EMBL/GenBank/DDBJ whole genome shotgun (WGS) entry which is preliminary data.</text>
</comment>
<evidence type="ECO:0000313" key="4">
    <source>
        <dbReference type="Proteomes" id="UP000237271"/>
    </source>
</evidence>
<proteinExistence type="predicted"/>
<dbReference type="Proteomes" id="UP000237271">
    <property type="component" value="Unassembled WGS sequence"/>
</dbReference>
<sequence length="544" mass="61945">MDTATTGATTDVAEITAKSTSPDTPRHFTETPEHSIPETTDAVTDSPEQPVPDNPVADNRVPLDDFDSGNFIAALKRDRLFEPLSPDDMNLGEDDWLLGLDSETEGDEDNILYDMDNDEGVNDSSDEPRDGGDDSDHEDFPISVSTAPVSNPVETPVVFGLGDEQLGQLQQDGWETYDEHRSGDVLLDPTPLYNELWRKIAAESNTFRDQSLNEVADKMRERAQERRAVKPSTVVLIVKEYKMKLKRKHPIQPHELVRFIGLLIARTLEPRRESLSRHWVTKAEGALSRGTFGQFMSRDRFEDFVRYIHFNNNDIQRDSGDRAFKIRPVIQALQKTFFRGFRLGSRISFDEGMVPMRHRRNPMRQFMPMKPNKWGTKFYLTCCADSAYCSRFDIYCGKANADEDSVAQRAVVKNLTEVLRGQDAQRLICTDNFYTSVPLSHKLLSMGHAHVGTIRKDCKGWCAAIDFKQKRRPKRMSRGTYRLAVWREHPQIVAVTWMDNKPVRFLGTGCSTQLTHGQRREGDGSVSTAHVLNLFVNIMKLWEV</sequence>
<keyword evidence="4" id="KW-1185">Reference proteome</keyword>
<feature type="compositionally biased region" description="Polar residues" evidence="1">
    <location>
        <begin position="37"/>
        <end position="47"/>
    </location>
</feature>
<protein>
    <recommendedName>
        <fullName evidence="2">PiggyBac transposable element-derived protein domain-containing protein</fullName>
    </recommendedName>
</protein>
<accession>A0A2P4Y1U0</accession>
<gene>
    <name evidence="3" type="ORF">PHPALM_11627</name>
</gene>
<evidence type="ECO:0000259" key="2">
    <source>
        <dbReference type="Pfam" id="PF13843"/>
    </source>
</evidence>
<dbReference type="InterPro" id="IPR029526">
    <property type="entry name" value="PGBD"/>
</dbReference>
<feature type="compositionally biased region" description="Low complexity" evidence="1">
    <location>
        <begin position="1"/>
        <end position="11"/>
    </location>
</feature>
<feature type="compositionally biased region" description="Basic and acidic residues" evidence="1">
    <location>
        <begin position="24"/>
        <end position="36"/>
    </location>
</feature>
<feature type="domain" description="PiggyBac transposable element-derived protein" evidence="2">
    <location>
        <begin position="233"/>
        <end position="522"/>
    </location>
</feature>
<organism evidence="3 4">
    <name type="scientific">Phytophthora palmivora</name>
    <dbReference type="NCBI Taxonomy" id="4796"/>
    <lineage>
        <taxon>Eukaryota</taxon>
        <taxon>Sar</taxon>
        <taxon>Stramenopiles</taxon>
        <taxon>Oomycota</taxon>
        <taxon>Peronosporomycetes</taxon>
        <taxon>Peronosporales</taxon>
        <taxon>Peronosporaceae</taxon>
        <taxon>Phytophthora</taxon>
    </lineage>
</organism>
<reference evidence="3 4" key="1">
    <citation type="journal article" date="2017" name="Genome Biol. Evol.">
        <title>Phytophthora megakarya and P. palmivora, closely related causal agents of cacao black pod rot, underwent increases in genome sizes and gene numbers by different mechanisms.</title>
        <authorList>
            <person name="Ali S.S."/>
            <person name="Shao J."/>
            <person name="Lary D.J."/>
            <person name="Kronmiller B."/>
            <person name="Shen D."/>
            <person name="Strem M.D."/>
            <person name="Amoako-Attah I."/>
            <person name="Akrofi A.Y."/>
            <person name="Begoude B.A."/>
            <person name="Ten Hoopen G.M."/>
            <person name="Coulibaly K."/>
            <person name="Kebe B.I."/>
            <person name="Melnick R.L."/>
            <person name="Guiltinan M.J."/>
            <person name="Tyler B.M."/>
            <person name="Meinhardt L.W."/>
            <person name="Bailey B.A."/>
        </authorList>
    </citation>
    <scope>NUCLEOTIDE SEQUENCE [LARGE SCALE GENOMIC DNA]</scope>
    <source>
        <strain evidence="4">sbr112.9</strain>
    </source>
</reference>
<evidence type="ECO:0000256" key="1">
    <source>
        <dbReference type="SAM" id="MobiDB-lite"/>
    </source>
</evidence>
<dbReference type="PANTHER" id="PTHR46599:SF3">
    <property type="entry name" value="PIGGYBAC TRANSPOSABLE ELEMENT-DERIVED PROTEIN 4"/>
    <property type="match status" value="1"/>
</dbReference>
<feature type="region of interest" description="Disordered" evidence="1">
    <location>
        <begin position="107"/>
        <end position="155"/>
    </location>
</feature>
<feature type="compositionally biased region" description="Acidic residues" evidence="1">
    <location>
        <begin position="107"/>
        <end position="125"/>
    </location>
</feature>